<dbReference type="Gene3D" id="3.40.50.300">
    <property type="entry name" value="P-loop containing nucleotide triphosphate hydrolases"/>
    <property type="match status" value="1"/>
</dbReference>
<evidence type="ECO:0000313" key="16">
    <source>
        <dbReference type="EMBL" id="CAJ1391409.1"/>
    </source>
</evidence>
<dbReference type="Pfam" id="PF01810">
    <property type="entry name" value="LysE"/>
    <property type="match status" value="1"/>
</dbReference>
<feature type="domain" description="ABC transporter" evidence="15">
    <location>
        <begin position="225"/>
        <end position="486"/>
    </location>
</feature>
<dbReference type="GO" id="GO:0016746">
    <property type="term" value="F:acyltransferase activity"/>
    <property type="evidence" value="ECO:0007669"/>
    <property type="project" value="InterPro"/>
</dbReference>
<feature type="transmembrane region" description="Helical" evidence="14">
    <location>
        <begin position="645"/>
        <end position="670"/>
    </location>
</feature>
<name>A0AA36IPF3_9DINO</name>
<organism evidence="16 17">
    <name type="scientific">Effrenium voratum</name>
    <dbReference type="NCBI Taxonomy" id="2562239"/>
    <lineage>
        <taxon>Eukaryota</taxon>
        <taxon>Sar</taxon>
        <taxon>Alveolata</taxon>
        <taxon>Dinophyceae</taxon>
        <taxon>Suessiales</taxon>
        <taxon>Symbiodiniaceae</taxon>
        <taxon>Effrenium</taxon>
    </lineage>
</organism>
<feature type="transmembrane region" description="Helical" evidence="14">
    <location>
        <begin position="1378"/>
        <end position="1399"/>
    </location>
</feature>
<dbReference type="InterPro" id="IPR018666">
    <property type="entry name" value="DUF2125"/>
</dbReference>
<dbReference type="PROSITE" id="PS00211">
    <property type="entry name" value="ABC_TRANSPORTER_1"/>
    <property type="match status" value="1"/>
</dbReference>
<dbReference type="InterPro" id="IPR003848">
    <property type="entry name" value="DUF218"/>
</dbReference>
<comment type="similarity">
    <text evidence="3">Belongs to the ABC transporter superfamily.</text>
</comment>
<dbReference type="SUPFAM" id="SSF52540">
    <property type="entry name" value="P-loop containing nucleoside triphosphate hydrolases"/>
    <property type="match status" value="1"/>
</dbReference>
<feature type="transmembrane region" description="Helical" evidence="14">
    <location>
        <begin position="959"/>
        <end position="981"/>
    </location>
</feature>
<dbReference type="InterPro" id="IPR001123">
    <property type="entry name" value="LeuE-type"/>
</dbReference>
<accession>A0AA36IPF3</accession>
<dbReference type="InterPro" id="IPR003439">
    <property type="entry name" value="ABC_transporter-like_ATP-bd"/>
</dbReference>
<dbReference type="Pfam" id="PF00005">
    <property type="entry name" value="ABC_tran"/>
    <property type="match status" value="1"/>
</dbReference>
<feature type="transmembrane region" description="Helical" evidence="14">
    <location>
        <begin position="155"/>
        <end position="175"/>
    </location>
</feature>
<dbReference type="CDD" id="cd07989">
    <property type="entry name" value="LPLAT_AGPAT-like"/>
    <property type="match status" value="1"/>
</dbReference>
<dbReference type="CDD" id="cd06259">
    <property type="entry name" value="YdcF-like"/>
    <property type="match status" value="1"/>
</dbReference>
<feature type="transmembrane region" description="Helical" evidence="14">
    <location>
        <begin position="767"/>
        <end position="787"/>
    </location>
</feature>
<evidence type="ECO:0000256" key="11">
    <source>
        <dbReference type="ARBA" id="ARBA00022989"/>
    </source>
</evidence>
<dbReference type="InterPro" id="IPR005286">
    <property type="entry name" value="Cell_div_FtsE"/>
</dbReference>
<feature type="transmembrane region" description="Helical" evidence="14">
    <location>
        <begin position="117"/>
        <end position="143"/>
    </location>
</feature>
<sequence length="1648" mass="178588">MSDFIPDATILVQFALAAVVLAITPGPDMALYVGRAITHSRAAGLACFAGAVTGILVHTMLVALGLSALLVAAPTAFLVLKVIGAVYLIWLAWQAIRHGSSFSPRTGKNARAGSLVGHYLTGIGINILNPKIALFFLTFLPQFVSANDPHAPGKLLFLGLFFLAVAIPIILPMIFAADRFAAALRARPRVTRTFDWLFAGVFGAFAVKILTAQAQKAIRERCGLIRFDNVGLRYGLEPEVLSDVSFHIPAQSFQFLTGPSGAGKTSLLRLLFMSLRPTRGQITLFGKDVLSLDRREMPMLRRRIGVVFQDFRLLSHMTIFENVALPLRVRGKEVASYRRDVSELLDWVGLGDKLNALPPVLSGGEKQRVAIARALIDQPEILLADEPTGNVDPPMARRLLRLFIELNRSGTAVVIATHDLGLMEQDHRSPPASPIVPPGNIAGQAMALVVAIMSFLACLTVGGVSLVGQSAATWQSQISREATVQIRPARDFDIETALAEAQAIAADYEGVRSARIIGREETLGLLEPWLGSGLGLDELPVPRLVVITIDETAPPDFAAMRAAITEAVPNATLDDHRAWVGRLVAMARTTTLAGLAVLALVMAALVMTVVFATRGALAGNHEVIEVLHFVGARAGFIARQFERRFLVIGLQGAAAGGAAAVAVFLVTGFWASRNLTSAENEQLSAFFGDFSMGAIAYVGVALVVVLVGALTMVTTRVTVLRVLYEIDEKRADPIRHMSESEHIDKAAGVLERRASRGAGRLYRVRDFLVAMAALALIATVVGFFIFAARVGGQTENPPAGVSADAIVVLTGGRARLEPAVTLLREQRGARLLISGVDADISDVTLRRTLDIDADLFECCIDIDREALDTEGNARSSAAWAQRNGYASLIVVTNDYHVPRSMLEMRNALPDVEIVAYPVVNMKPETVDLAASMDRYRVLLGEYAKYLVARVRPVLVIRSLLFNLAFYANNVVQMIFWTPFYFLGPRSFAWWIVRFWSRTHLWLMKVIAGTDHIVRGREKLPEGGYIIAPKHQSAWDTIAFLPWWPDPIYILKRQLMWIPLFGWYIARMKMIAIDRGNREQAIRSINASAQQAVDDGRQIIIYPEGTRRPPGAEPSYKSGIAHIYEKLDVPVVPIAHMAGLYWPRRKFLRHPGLIEVEVLDPIPPGLSRSAFMAELERRTEEACDRLLLRAVEGRGGPPIQTLPDAVGNRFDPTVANAHLAHVRGGVQHIVFVRPGLSDRAAHPVDRFRDTQPAGILLMGAVGDIGDRFGGLTIRKHDAAAPLLVDMGDQFALAQIGHHRVFIIRHHAKGDTDAGATPVQPHDQARPFARTAMFEGTDAKAPVIADQPGAPAFGEGKAGKVAASMSGAVKKPSYNAGRRIGWLMTAVIAAIVLYSAGWFWAADMVDRTVTASANDERASLRFSCPGQDVRGFPFRIGVFCDAFEVAAADGSFVASGGAVRSAAQVYDPRRVVAEIDSPVTIYDAAGTAYRLDWSVGRINAATAPVNERMVAFEADDIRVGLDGIGELARADRLGLYVREQGAAMDVAMRPRALTIDPALVGGRALPPVGLDIDLRLEDWASTWSAGPVAAGSGMINRVALLLTDDRGVIVEGPFRLSPDGLISGDFSVRVVDVPDRDACCCRAPAGIDAR</sequence>
<keyword evidence="9" id="KW-0547">Nucleotide-binding</keyword>
<evidence type="ECO:0000256" key="13">
    <source>
        <dbReference type="ARBA" id="ARBA00023306"/>
    </source>
</evidence>
<evidence type="ECO:0000256" key="4">
    <source>
        <dbReference type="ARBA" id="ARBA00020019"/>
    </source>
</evidence>
<evidence type="ECO:0000256" key="9">
    <source>
        <dbReference type="ARBA" id="ARBA00022741"/>
    </source>
</evidence>
<proteinExistence type="inferred from homology"/>
<evidence type="ECO:0000256" key="10">
    <source>
        <dbReference type="ARBA" id="ARBA00022840"/>
    </source>
</evidence>
<feature type="transmembrane region" description="Helical" evidence="14">
    <location>
        <begin position="445"/>
        <end position="467"/>
    </location>
</feature>
<dbReference type="SUPFAM" id="SSF69593">
    <property type="entry name" value="Glycerol-3-phosphate (1)-acyltransferase"/>
    <property type="match status" value="1"/>
</dbReference>
<dbReference type="InterPro" id="IPR027417">
    <property type="entry name" value="P-loop_NTPase"/>
</dbReference>
<dbReference type="NCBIfam" id="TIGR02673">
    <property type="entry name" value="FtsE"/>
    <property type="match status" value="1"/>
</dbReference>
<dbReference type="InterPro" id="IPR002123">
    <property type="entry name" value="Plipid/glycerol_acylTrfase"/>
</dbReference>
<dbReference type="GO" id="GO:0006865">
    <property type="term" value="P:amino acid transport"/>
    <property type="evidence" value="ECO:0007669"/>
    <property type="project" value="InterPro"/>
</dbReference>
<dbReference type="GO" id="GO:0005886">
    <property type="term" value="C:plasma membrane"/>
    <property type="evidence" value="ECO:0007669"/>
    <property type="project" value="UniProtKB-SubCell"/>
</dbReference>
<dbReference type="EMBL" id="CAUJNA010002223">
    <property type="protein sequence ID" value="CAJ1391409.1"/>
    <property type="molecule type" value="Genomic_DNA"/>
</dbReference>
<dbReference type="GO" id="GO:0051301">
    <property type="term" value="P:cell division"/>
    <property type="evidence" value="ECO:0007669"/>
    <property type="project" value="UniProtKB-KW"/>
</dbReference>
<dbReference type="PROSITE" id="PS50893">
    <property type="entry name" value="ABC_TRANSPORTER_2"/>
    <property type="match status" value="1"/>
</dbReference>
<keyword evidence="5" id="KW-0813">Transport</keyword>
<dbReference type="Proteomes" id="UP001178507">
    <property type="component" value="Unassembled WGS sequence"/>
</dbReference>
<feature type="transmembrane region" description="Helical" evidence="14">
    <location>
        <begin position="690"/>
        <end position="713"/>
    </location>
</feature>
<dbReference type="CDD" id="cd03255">
    <property type="entry name" value="ABC_MJ0796_LolCDE_FtsE"/>
    <property type="match status" value="1"/>
</dbReference>
<evidence type="ECO:0000256" key="3">
    <source>
        <dbReference type="ARBA" id="ARBA00005417"/>
    </source>
</evidence>
<feature type="transmembrane region" description="Helical" evidence="14">
    <location>
        <begin position="76"/>
        <end position="96"/>
    </location>
</feature>
<evidence type="ECO:0000256" key="12">
    <source>
        <dbReference type="ARBA" id="ARBA00023136"/>
    </source>
</evidence>
<evidence type="ECO:0000259" key="15">
    <source>
        <dbReference type="PROSITE" id="PS50893"/>
    </source>
</evidence>
<dbReference type="InterPro" id="IPR003593">
    <property type="entry name" value="AAA+_ATPase"/>
</dbReference>
<protein>
    <recommendedName>
        <fullName evidence="4">Cell division ATP-binding protein FtsE</fullName>
    </recommendedName>
</protein>
<evidence type="ECO:0000256" key="7">
    <source>
        <dbReference type="ARBA" id="ARBA00022618"/>
    </source>
</evidence>
<dbReference type="FunFam" id="3.40.50.300:FF:000056">
    <property type="entry name" value="Cell division ATP-binding protein FtsE"/>
    <property type="match status" value="1"/>
</dbReference>
<keyword evidence="12 14" id="KW-0472">Membrane</keyword>
<dbReference type="GO" id="GO:0022857">
    <property type="term" value="F:transmembrane transporter activity"/>
    <property type="evidence" value="ECO:0007669"/>
    <property type="project" value="TreeGrafter"/>
</dbReference>
<dbReference type="Pfam" id="PF02698">
    <property type="entry name" value="DUF218"/>
    <property type="match status" value="1"/>
</dbReference>
<evidence type="ECO:0000256" key="5">
    <source>
        <dbReference type="ARBA" id="ARBA00022448"/>
    </source>
</evidence>
<dbReference type="GO" id="GO:0016887">
    <property type="term" value="F:ATP hydrolysis activity"/>
    <property type="evidence" value="ECO:0007669"/>
    <property type="project" value="InterPro"/>
</dbReference>
<evidence type="ECO:0000256" key="2">
    <source>
        <dbReference type="ARBA" id="ARBA00004651"/>
    </source>
</evidence>
<dbReference type="GO" id="GO:0005524">
    <property type="term" value="F:ATP binding"/>
    <property type="evidence" value="ECO:0007669"/>
    <property type="project" value="UniProtKB-KW"/>
</dbReference>
<feature type="transmembrane region" description="Helical" evidence="14">
    <location>
        <begin position="592"/>
        <end position="612"/>
    </location>
</feature>
<keyword evidence="6" id="KW-1003">Cell membrane</keyword>
<keyword evidence="17" id="KW-1185">Reference proteome</keyword>
<dbReference type="PANTHER" id="PTHR24220">
    <property type="entry name" value="IMPORT ATP-BINDING PROTEIN"/>
    <property type="match status" value="1"/>
</dbReference>
<evidence type="ECO:0000256" key="8">
    <source>
        <dbReference type="ARBA" id="ARBA00022692"/>
    </source>
</evidence>
<gene>
    <name evidence="16" type="ORF">EVOR1521_LOCUS16673</name>
</gene>
<keyword evidence="7" id="KW-0132">Cell division</keyword>
<dbReference type="Pfam" id="PF01553">
    <property type="entry name" value="Acyltransferase"/>
    <property type="match status" value="1"/>
</dbReference>
<keyword evidence="10" id="KW-0067">ATP-binding</keyword>
<evidence type="ECO:0000256" key="14">
    <source>
        <dbReference type="SAM" id="Phobius"/>
    </source>
</evidence>
<reference evidence="16" key="1">
    <citation type="submission" date="2023-08" db="EMBL/GenBank/DDBJ databases">
        <authorList>
            <person name="Chen Y."/>
            <person name="Shah S."/>
            <person name="Dougan E. K."/>
            <person name="Thang M."/>
            <person name="Chan C."/>
        </authorList>
    </citation>
    <scope>NUCLEOTIDE SEQUENCE</scope>
</reference>
<keyword evidence="8 14" id="KW-0812">Transmembrane</keyword>
<dbReference type="SMART" id="SM00563">
    <property type="entry name" value="PlsC"/>
    <property type="match status" value="1"/>
</dbReference>
<comment type="subcellular location">
    <subcellularLocation>
        <location evidence="2">Cell membrane</location>
        <topology evidence="2">Multi-pass membrane protein</topology>
    </subcellularLocation>
    <subcellularLocation>
        <location evidence="1">Cell membrane</location>
        <topology evidence="1">Peripheral membrane protein</topology>
    </subcellularLocation>
</comment>
<dbReference type="SMART" id="SM00382">
    <property type="entry name" value="AAA"/>
    <property type="match status" value="1"/>
</dbReference>
<feature type="transmembrane region" description="Helical" evidence="14">
    <location>
        <begin position="12"/>
        <end position="33"/>
    </location>
</feature>
<dbReference type="InterPro" id="IPR017911">
    <property type="entry name" value="MacB-like_ATP-bd"/>
</dbReference>
<evidence type="ECO:0000313" key="17">
    <source>
        <dbReference type="Proteomes" id="UP001178507"/>
    </source>
</evidence>
<dbReference type="InterPro" id="IPR017871">
    <property type="entry name" value="ABC_transporter-like_CS"/>
</dbReference>
<comment type="caution">
    <text evidence="16">The sequence shown here is derived from an EMBL/GenBank/DDBJ whole genome shotgun (WGS) entry which is preliminary data.</text>
</comment>
<evidence type="ECO:0000256" key="1">
    <source>
        <dbReference type="ARBA" id="ARBA00004202"/>
    </source>
</evidence>
<dbReference type="PANTHER" id="PTHR24220:SF470">
    <property type="entry name" value="CELL DIVISION ATP-BINDING PROTEIN FTSE"/>
    <property type="match status" value="1"/>
</dbReference>
<dbReference type="Pfam" id="PF09898">
    <property type="entry name" value="DUF2125"/>
    <property type="match status" value="1"/>
</dbReference>
<feature type="transmembrane region" description="Helical" evidence="14">
    <location>
        <begin position="45"/>
        <end position="70"/>
    </location>
</feature>
<dbReference type="InterPro" id="IPR015854">
    <property type="entry name" value="ABC_transpr_LolD-like"/>
</dbReference>
<feature type="transmembrane region" description="Helical" evidence="14">
    <location>
        <begin position="196"/>
        <end position="214"/>
    </location>
</feature>
<evidence type="ECO:0000256" key="6">
    <source>
        <dbReference type="ARBA" id="ARBA00022475"/>
    </source>
</evidence>
<keyword evidence="11 14" id="KW-1133">Transmembrane helix</keyword>
<keyword evidence="13" id="KW-0131">Cell cycle</keyword>